<accession>A0A918MBU6</accession>
<dbReference type="EMBL" id="BMTD01000009">
    <property type="protein sequence ID" value="GGV02905.1"/>
    <property type="molecule type" value="Genomic_DNA"/>
</dbReference>
<feature type="region of interest" description="Disordered" evidence="1">
    <location>
        <begin position="50"/>
        <end position="80"/>
    </location>
</feature>
<keyword evidence="3" id="KW-1185">Reference proteome</keyword>
<dbReference type="AlphaFoldDB" id="A0A918MBU6"/>
<protein>
    <submittedName>
        <fullName evidence="2">Uncharacterized protein</fullName>
    </submittedName>
</protein>
<sequence length="80" mass="8669">MGAYRVGHGDVSWAADRWGACSHGTTAPPAPPALPSVRVTAERTAENASLRGFPRCYGRRMQRAQQYPKSTTTPETVPAR</sequence>
<organism evidence="2 3">
    <name type="scientific">Streptomyces filipinensis</name>
    <dbReference type="NCBI Taxonomy" id="66887"/>
    <lineage>
        <taxon>Bacteria</taxon>
        <taxon>Bacillati</taxon>
        <taxon>Actinomycetota</taxon>
        <taxon>Actinomycetes</taxon>
        <taxon>Kitasatosporales</taxon>
        <taxon>Streptomycetaceae</taxon>
        <taxon>Streptomyces</taxon>
    </lineage>
</organism>
<dbReference type="Proteomes" id="UP000618795">
    <property type="component" value="Unassembled WGS sequence"/>
</dbReference>
<proteinExistence type="predicted"/>
<evidence type="ECO:0000256" key="1">
    <source>
        <dbReference type="SAM" id="MobiDB-lite"/>
    </source>
</evidence>
<gene>
    <name evidence="2" type="ORF">GCM10010260_44780</name>
</gene>
<name>A0A918MBU6_9ACTN</name>
<evidence type="ECO:0000313" key="2">
    <source>
        <dbReference type="EMBL" id="GGV02905.1"/>
    </source>
</evidence>
<reference evidence="2" key="2">
    <citation type="submission" date="2020-09" db="EMBL/GenBank/DDBJ databases">
        <authorList>
            <person name="Sun Q."/>
            <person name="Ohkuma M."/>
        </authorList>
    </citation>
    <scope>NUCLEOTIDE SEQUENCE</scope>
    <source>
        <strain evidence="2">JCM 4369</strain>
    </source>
</reference>
<evidence type="ECO:0000313" key="3">
    <source>
        <dbReference type="Proteomes" id="UP000618795"/>
    </source>
</evidence>
<comment type="caution">
    <text evidence="2">The sequence shown here is derived from an EMBL/GenBank/DDBJ whole genome shotgun (WGS) entry which is preliminary data.</text>
</comment>
<reference evidence="2" key="1">
    <citation type="journal article" date="2014" name="Int. J. Syst. Evol. Microbiol.">
        <title>Complete genome sequence of Corynebacterium casei LMG S-19264T (=DSM 44701T), isolated from a smear-ripened cheese.</title>
        <authorList>
            <consortium name="US DOE Joint Genome Institute (JGI-PGF)"/>
            <person name="Walter F."/>
            <person name="Albersmeier A."/>
            <person name="Kalinowski J."/>
            <person name="Ruckert C."/>
        </authorList>
    </citation>
    <scope>NUCLEOTIDE SEQUENCE</scope>
    <source>
        <strain evidence="2">JCM 4369</strain>
    </source>
</reference>
<feature type="compositionally biased region" description="Polar residues" evidence="1">
    <location>
        <begin position="63"/>
        <end position="80"/>
    </location>
</feature>